<dbReference type="InterPro" id="IPR036412">
    <property type="entry name" value="HAD-like_sf"/>
</dbReference>
<dbReference type="PANTHER" id="PTHR48085">
    <property type="entry name" value="CADMIUM/ZINC-TRANSPORTING ATPASE HMA2-RELATED"/>
    <property type="match status" value="1"/>
</dbReference>
<reference evidence="2" key="1">
    <citation type="journal article" date="2012" name="PLoS ONE">
        <title>Gene sets for utilization of primary and secondary nutrition supplies in the distal gut of endangered iberian lynx.</title>
        <authorList>
            <person name="Alcaide M."/>
            <person name="Messina E."/>
            <person name="Richter M."/>
            <person name="Bargiela R."/>
            <person name="Peplies J."/>
            <person name="Huws S.A."/>
            <person name="Newbold C.J."/>
            <person name="Golyshin P.N."/>
            <person name="Simon M.A."/>
            <person name="Lopez G."/>
            <person name="Yakimov M.M."/>
            <person name="Ferrer M."/>
        </authorList>
    </citation>
    <scope>NUCLEOTIDE SEQUENCE</scope>
</reference>
<dbReference type="GO" id="GO:0015086">
    <property type="term" value="F:cadmium ion transmembrane transporter activity"/>
    <property type="evidence" value="ECO:0007669"/>
    <property type="project" value="TreeGrafter"/>
</dbReference>
<dbReference type="PANTHER" id="PTHR48085:SF5">
    <property type="entry name" value="CADMIUM_ZINC-TRANSPORTING ATPASE HMA4-RELATED"/>
    <property type="match status" value="1"/>
</dbReference>
<accession>J9GSB4</accession>
<dbReference type="Gene3D" id="3.40.50.1000">
    <property type="entry name" value="HAD superfamily/HAD-like"/>
    <property type="match status" value="1"/>
</dbReference>
<proteinExistence type="inferred from homology"/>
<comment type="caution">
    <text evidence="2">The sequence shown here is derived from an EMBL/GenBank/DDBJ whole genome shotgun (WGS) entry which is preliminary data.</text>
</comment>
<dbReference type="Pfam" id="PF00702">
    <property type="entry name" value="Hydrolase"/>
    <property type="match status" value="1"/>
</dbReference>
<dbReference type="AlphaFoldDB" id="J9GSB4"/>
<protein>
    <submittedName>
        <fullName evidence="2">Heavy metal translocating P-type ATPase</fullName>
    </submittedName>
</protein>
<name>J9GSB4_9ZZZZ</name>
<gene>
    <name evidence="2" type="ORF">EVA_00441</name>
</gene>
<dbReference type="GO" id="GO:0016020">
    <property type="term" value="C:membrane"/>
    <property type="evidence" value="ECO:0007669"/>
    <property type="project" value="TreeGrafter"/>
</dbReference>
<evidence type="ECO:0000313" key="2">
    <source>
        <dbReference type="EMBL" id="EJX10859.1"/>
    </source>
</evidence>
<comment type="similarity">
    <text evidence="1">Belongs to the cation transport ATPase (P-type) (TC 3.A.3) family. Type IB subfamily.</text>
</comment>
<feature type="non-terminal residue" evidence="2">
    <location>
        <position position="1"/>
    </location>
</feature>
<dbReference type="InterPro" id="IPR051014">
    <property type="entry name" value="Cation_Transport_ATPase_IB"/>
</dbReference>
<dbReference type="SUPFAM" id="SSF56784">
    <property type="entry name" value="HAD-like"/>
    <property type="match status" value="1"/>
</dbReference>
<organism evidence="2">
    <name type="scientific">gut metagenome</name>
    <dbReference type="NCBI Taxonomy" id="749906"/>
    <lineage>
        <taxon>unclassified sequences</taxon>
        <taxon>metagenomes</taxon>
        <taxon>organismal metagenomes</taxon>
    </lineage>
</organism>
<dbReference type="EMBL" id="AMCI01000030">
    <property type="protein sequence ID" value="EJX10859.1"/>
    <property type="molecule type" value="Genomic_DNA"/>
</dbReference>
<dbReference type="InterPro" id="IPR023214">
    <property type="entry name" value="HAD_sf"/>
</dbReference>
<sequence length="70" mass="7344">DESHVAQAVAKQVGIDEVHAQLLPQQKVECLEEMLEHKHQGAIVYVGDGINDAPVLTIADVGIAMGGLGS</sequence>
<feature type="non-terminal residue" evidence="2">
    <location>
        <position position="70"/>
    </location>
</feature>
<evidence type="ECO:0000256" key="1">
    <source>
        <dbReference type="ARBA" id="ARBA00006024"/>
    </source>
</evidence>